<dbReference type="InterPro" id="IPR050706">
    <property type="entry name" value="Cyclic-di-GMP_PDE-like"/>
</dbReference>
<dbReference type="AlphaFoldDB" id="A0AAN4UNL1"/>
<reference evidence="2" key="2">
    <citation type="submission" date="2023-06" db="EMBL/GenBank/DDBJ databases">
        <authorList>
            <person name="Sun Q."/>
            <person name="Zhou Y."/>
        </authorList>
    </citation>
    <scope>NUCLEOTIDE SEQUENCE</scope>
    <source>
        <strain evidence="2">CGMCC 1.10859</strain>
    </source>
</reference>
<dbReference type="SUPFAM" id="SSF141868">
    <property type="entry name" value="EAL domain-like"/>
    <property type="match status" value="1"/>
</dbReference>
<protein>
    <submittedName>
        <fullName evidence="2">Diguanylate phosphodiesterase</fullName>
    </submittedName>
</protein>
<dbReference type="Pfam" id="PF00563">
    <property type="entry name" value="EAL"/>
    <property type="match status" value="1"/>
</dbReference>
<dbReference type="RefSeq" id="WP_035846720.1">
    <property type="nucleotide sequence ID" value="NZ_BNAB01000001.1"/>
</dbReference>
<dbReference type="SMART" id="SM00052">
    <property type="entry name" value="EAL"/>
    <property type="match status" value="1"/>
</dbReference>
<dbReference type="PANTHER" id="PTHR33121">
    <property type="entry name" value="CYCLIC DI-GMP PHOSPHODIESTERASE PDEF"/>
    <property type="match status" value="1"/>
</dbReference>
<dbReference type="PANTHER" id="PTHR33121:SF79">
    <property type="entry name" value="CYCLIC DI-GMP PHOSPHODIESTERASE PDED-RELATED"/>
    <property type="match status" value="1"/>
</dbReference>
<dbReference type="GO" id="GO:0071111">
    <property type="term" value="F:cyclic-guanylate-specific phosphodiesterase activity"/>
    <property type="evidence" value="ECO:0007669"/>
    <property type="project" value="InterPro"/>
</dbReference>
<dbReference type="CDD" id="cd01948">
    <property type="entry name" value="EAL"/>
    <property type="match status" value="1"/>
</dbReference>
<dbReference type="PROSITE" id="PS50883">
    <property type="entry name" value="EAL"/>
    <property type="match status" value="1"/>
</dbReference>
<evidence type="ECO:0000313" key="3">
    <source>
        <dbReference type="Proteomes" id="UP000634647"/>
    </source>
</evidence>
<accession>A0AAN4UNL1</accession>
<dbReference type="InterPro" id="IPR035919">
    <property type="entry name" value="EAL_sf"/>
</dbReference>
<sequence>MIAETIIHGADSPLSCAVTERDRDVMQMVRRALKSGHACLAFQPVVHARDTARVAFQEGLIRLMDHTGRVIPAREFITVTETSELGRLIDTRALELGLAALQRFPALRLSINMSARSIGYPEWKAALTRAIKTDPTLAERLILEITESSAMLMPDLVSVFMRDLQRVGVSFALDDFGAGYTAIRHFKDFYFDILKIDGQFIRGVHADPDNQVLVQAMVSIARHFDMFSVAEFVEDQRDADFLARVGVDCLQGYLFGAPTTKPPFVARMDRRQLRA</sequence>
<dbReference type="Gene3D" id="3.20.20.450">
    <property type="entry name" value="EAL domain"/>
    <property type="match status" value="1"/>
</dbReference>
<evidence type="ECO:0000313" key="2">
    <source>
        <dbReference type="EMBL" id="GHD98877.1"/>
    </source>
</evidence>
<dbReference type="Proteomes" id="UP000634647">
    <property type="component" value="Unassembled WGS sequence"/>
</dbReference>
<feature type="domain" description="EAL" evidence="1">
    <location>
        <begin position="22"/>
        <end position="272"/>
    </location>
</feature>
<evidence type="ECO:0000259" key="1">
    <source>
        <dbReference type="PROSITE" id="PS50883"/>
    </source>
</evidence>
<proteinExistence type="predicted"/>
<dbReference type="InterPro" id="IPR001633">
    <property type="entry name" value="EAL_dom"/>
</dbReference>
<reference evidence="2" key="1">
    <citation type="journal article" date="2014" name="Int. J. Syst. Evol. Microbiol.">
        <title>Complete genome sequence of Corynebacterium casei LMG S-19264T (=DSM 44701T), isolated from a smear-ripened cheese.</title>
        <authorList>
            <consortium name="US DOE Joint Genome Institute (JGI-PGF)"/>
            <person name="Walter F."/>
            <person name="Albersmeier A."/>
            <person name="Kalinowski J."/>
            <person name="Ruckert C."/>
        </authorList>
    </citation>
    <scope>NUCLEOTIDE SEQUENCE</scope>
    <source>
        <strain evidence="2">CGMCC 1.10859</strain>
    </source>
</reference>
<gene>
    <name evidence="2" type="ORF">GCM10008024_04150</name>
</gene>
<dbReference type="EMBL" id="BNAB01000001">
    <property type="protein sequence ID" value="GHD98877.1"/>
    <property type="molecule type" value="Genomic_DNA"/>
</dbReference>
<name>A0AAN4UNL1_9RHOB</name>
<comment type="caution">
    <text evidence="2">The sequence shown here is derived from an EMBL/GenBank/DDBJ whole genome shotgun (WGS) entry which is preliminary data.</text>
</comment>
<organism evidence="2 3">
    <name type="scientific">Allgaiera indica</name>
    <dbReference type="NCBI Taxonomy" id="765699"/>
    <lineage>
        <taxon>Bacteria</taxon>
        <taxon>Pseudomonadati</taxon>
        <taxon>Pseudomonadota</taxon>
        <taxon>Alphaproteobacteria</taxon>
        <taxon>Rhodobacterales</taxon>
        <taxon>Paracoccaceae</taxon>
        <taxon>Allgaiera</taxon>
    </lineage>
</organism>